<reference evidence="1 2" key="1">
    <citation type="submission" date="2018-05" db="EMBL/GenBank/DDBJ databases">
        <title>Genomic Encyclopedia of Type Strains, Phase IV (KMG-IV): sequencing the most valuable type-strain genomes for metagenomic binning, comparative biology and taxonomic classification.</title>
        <authorList>
            <person name="Goeker M."/>
        </authorList>
    </citation>
    <scope>NUCLEOTIDE SEQUENCE [LARGE SCALE GENOMIC DNA]</scope>
    <source>
        <strain evidence="1 2">DSM 7229</strain>
    </source>
</reference>
<keyword evidence="2" id="KW-1185">Reference proteome</keyword>
<dbReference type="GeneID" id="60253829"/>
<dbReference type="Proteomes" id="UP000245655">
    <property type="component" value="Unassembled WGS sequence"/>
</dbReference>
<name>A0A2V2A5X5_PSYIM</name>
<proteinExistence type="predicted"/>
<dbReference type="EMBL" id="QGGM01000001">
    <property type="protein sequence ID" value="PWK15111.1"/>
    <property type="molecule type" value="Genomic_DNA"/>
</dbReference>
<evidence type="ECO:0000313" key="2">
    <source>
        <dbReference type="Proteomes" id="UP000245655"/>
    </source>
</evidence>
<gene>
    <name evidence="1" type="ORF">C8D84_10153</name>
</gene>
<comment type="caution">
    <text evidence="1">The sequence shown here is derived from an EMBL/GenBank/DDBJ whole genome shotgun (WGS) entry which is preliminary data.</text>
</comment>
<protein>
    <submittedName>
        <fullName evidence="1">Uncharacterized protein</fullName>
    </submittedName>
</protein>
<accession>A0A2V2A5X5</accession>
<organism evidence="1 2">
    <name type="scientific">Psychrobacter immobilis</name>
    <dbReference type="NCBI Taxonomy" id="498"/>
    <lineage>
        <taxon>Bacteria</taxon>
        <taxon>Pseudomonadati</taxon>
        <taxon>Pseudomonadota</taxon>
        <taxon>Gammaproteobacteria</taxon>
        <taxon>Moraxellales</taxon>
        <taxon>Moraxellaceae</taxon>
        <taxon>Psychrobacter</taxon>
    </lineage>
</organism>
<sequence length="104" mass="12178">MDKKLSIPCLLIALTLSLFFIRSVYVMSDYHVQQCHWKGSTSKVMGDGFSFDNDVRLKDGVIFIKNKPAAKIMVRKYRPYADNIIIISDIEYSELEMYYEKGYY</sequence>
<evidence type="ECO:0000313" key="1">
    <source>
        <dbReference type="EMBL" id="PWK15111.1"/>
    </source>
</evidence>
<dbReference type="AlphaFoldDB" id="A0A2V2A5X5"/>
<dbReference type="RefSeq" id="WP_146192875.1">
    <property type="nucleotide sequence ID" value="NZ_QGGM01000001.1"/>
</dbReference>